<reference evidence="3 4" key="1">
    <citation type="submission" date="2016-03" db="EMBL/GenBank/DDBJ databases">
        <title>Fine-scale spatial genetic structure of a fungal parasite of coffee scale insects.</title>
        <authorList>
            <person name="Jackson D."/>
            <person name="Zemenick K.A."/>
            <person name="Malloure B."/>
            <person name="Quandt C.A."/>
            <person name="James T.Y."/>
        </authorList>
    </citation>
    <scope>NUCLEOTIDE SEQUENCE [LARGE SCALE GENOMIC DNA]</scope>
    <source>
        <strain evidence="3 4">UM487</strain>
    </source>
</reference>
<name>A0A179IF09_CORDF</name>
<dbReference type="PANTHER" id="PTHR43668:SF5">
    <property type="entry name" value="AMIDOHYDROLASE 3 DOMAIN-CONTAINING PROTEIN"/>
    <property type="match status" value="1"/>
</dbReference>
<feature type="domain" description="Amidohydrolase-related" evidence="2">
    <location>
        <begin position="436"/>
        <end position="526"/>
    </location>
</feature>
<dbReference type="SUPFAM" id="SSF51556">
    <property type="entry name" value="Metallo-dependent hydrolases"/>
    <property type="match status" value="1"/>
</dbReference>
<dbReference type="Proteomes" id="UP000243081">
    <property type="component" value="Unassembled WGS sequence"/>
</dbReference>
<dbReference type="Gene3D" id="3.20.20.140">
    <property type="entry name" value="Metal-dependent hydrolases"/>
    <property type="match status" value="2"/>
</dbReference>
<dbReference type="PANTHER" id="PTHR43668">
    <property type="entry name" value="ALLANTOINASE"/>
    <property type="match status" value="1"/>
</dbReference>
<dbReference type="InterPro" id="IPR032466">
    <property type="entry name" value="Metal_Hydrolase"/>
</dbReference>
<dbReference type="OMA" id="HTRMGNA"/>
<keyword evidence="1" id="KW-0472">Membrane</keyword>
<dbReference type="GO" id="GO:0006145">
    <property type="term" value="P:purine nucleobase catabolic process"/>
    <property type="evidence" value="ECO:0007669"/>
    <property type="project" value="TreeGrafter"/>
</dbReference>
<sequence length="988" mass="107451">MASKAESTIMPTLVEPLPPPYEATAYPTERLRPRVRIRSWLSPRTLLSLVTTICLFWLCIASRPVLHAYTGVADEQFANALEQCQARHRFPSRPDPASRTQNSRWAAEYGQKQRIILKNATLFDGENFTGHAVDIAFSKGLIESVEKSGDPSHHEGAVLYNLHGRYVTPGLVDMHSHHMVHSWPATEMTSDSAEVHPDTKAVTGQMRVLNTLKAYDEGTAIIASGGVTTSLIIPGSANLIGGEGAPVKNTLYSGANAEPIVEEALLERGMPQHDRRRYMKMALGENPKGVWGYSRLGNAWHLREHFQKAKDVMQSQDEYCLGLEVAKKGTLQVRGNFLAKNGKFPFNLELESIVALLRGQVSLHNHNYEPEDLETMIRISEEFGYKISGFHHAIEAWQVPGLLKQRIPNITIATFAEFSLYKHESYSPSLYSGHILDQNGIKVAYKSDHVESFTNAKYLLSQAAVAHAFHLPAEKALQAVTSVPAAAIEQDHRVGYCKTGYDADIVVWDDHPLNRGATPLQVFIDGITQLNNTLVERSTGSSFVQPSTAGALPQVKPQVKYEPSEKARVGTCHMMTRANGNLIISGISRAFLQDFPELALGEPAVETGSLQMILEDGKVVCAGPSLACRDSRARIKSTESYGMLQLTNGHIAPGMSALTNALGAREIAMDPNTGDGSASGQDIADPDSVMYAKHAALLDGKSFARARLGGVTRAITAPVTDAPAFVAGVSVEILTSGKKSLLHGGIVQEDVALHVALGDAAINVEVTGSNGIKKLRKMLSDGLGKNNQTVYGRVATGRLPLLVYADNKYEIEQLIWIKKDYPETNLVIIGAMEAPFVASDLSAAGIAVILTQDRGAPTSFRTRDGFVGPPLTRSIASYLKEAGVKFGLALLELSMPSDYKIHDLLPEAGWTAKYAGLTDAEAVDLVTSNIEEILDLNKRNRDIVVYEGNPLYYGATVAITLVANDETDRLEVVGCFPRDNELVVTTDG</sequence>
<protein>
    <recommendedName>
        <fullName evidence="2">Amidohydrolase-related domain-containing protein</fullName>
    </recommendedName>
</protein>
<dbReference type="InterPro" id="IPR006680">
    <property type="entry name" value="Amidohydro-rel"/>
</dbReference>
<dbReference type="Pfam" id="PF01979">
    <property type="entry name" value="Amidohydro_1"/>
    <property type="match status" value="1"/>
</dbReference>
<accession>A0A179IF09</accession>
<keyword evidence="1" id="KW-0812">Transmembrane</keyword>
<evidence type="ECO:0000256" key="1">
    <source>
        <dbReference type="SAM" id="Phobius"/>
    </source>
</evidence>
<dbReference type="GO" id="GO:0004038">
    <property type="term" value="F:allantoinase activity"/>
    <property type="evidence" value="ECO:0007669"/>
    <property type="project" value="TreeGrafter"/>
</dbReference>
<keyword evidence="1" id="KW-1133">Transmembrane helix</keyword>
<dbReference type="SUPFAM" id="SSF51338">
    <property type="entry name" value="Composite domain of metallo-dependent hydrolases"/>
    <property type="match status" value="1"/>
</dbReference>
<comment type="caution">
    <text evidence="3">The sequence shown here is derived from an EMBL/GenBank/DDBJ whole genome shotgun (WGS) entry which is preliminary data.</text>
</comment>
<dbReference type="EMBL" id="LUKN01001293">
    <property type="protein sequence ID" value="OAR01216.1"/>
    <property type="molecule type" value="Genomic_DNA"/>
</dbReference>
<evidence type="ECO:0000259" key="2">
    <source>
        <dbReference type="Pfam" id="PF01979"/>
    </source>
</evidence>
<dbReference type="OrthoDB" id="10258955at2759"/>
<organism evidence="3 4">
    <name type="scientific">Cordyceps confragosa</name>
    <name type="common">Lecanicillium lecanii</name>
    <dbReference type="NCBI Taxonomy" id="2714763"/>
    <lineage>
        <taxon>Eukaryota</taxon>
        <taxon>Fungi</taxon>
        <taxon>Dikarya</taxon>
        <taxon>Ascomycota</taxon>
        <taxon>Pezizomycotina</taxon>
        <taxon>Sordariomycetes</taxon>
        <taxon>Hypocreomycetidae</taxon>
        <taxon>Hypocreales</taxon>
        <taxon>Cordycipitaceae</taxon>
        <taxon>Akanthomyces</taxon>
    </lineage>
</organism>
<dbReference type="AlphaFoldDB" id="A0A179IF09"/>
<evidence type="ECO:0000313" key="3">
    <source>
        <dbReference type="EMBL" id="OAR01216.1"/>
    </source>
</evidence>
<feature type="transmembrane region" description="Helical" evidence="1">
    <location>
        <begin position="40"/>
        <end position="58"/>
    </location>
</feature>
<evidence type="ECO:0000313" key="4">
    <source>
        <dbReference type="Proteomes" id="UP000243081"/>
    </source>
</evidence>
<gene>
    <name evidence="3" type="ORF">LLEC1_00178</name>
</gene>
<dbReference type="InterPro" id="IPR011059">
    <property type="entry name" value="Metal-dep_hydrolase_composite"/>
</dbReference>
<keyword evidence="4" id="KW-1185">Reference proteome</keyword>
<feature type="non-terminal residue" evidence="3">
    <location>
        <position position="988"/>
    </location>
</feature>
<dbReference type="GO" id="GO:0005737">
    <property type="term" value="C:cytoplasm"/>
    <property type="evidence" value="ECO:0007669"/>
    <property type="project" value="TreeGrafter"/>
</dbReference>
<proteinExistence type="predicted"/>
<dbReference type="InterPro" id="IPR050138">
    <property type="entry name" value="DHOase/Allantoinase_Hydrolase"/>
</dbReference>